<keyword evidence="5" id="KW-0597">Phosphoprotein</keyword>
<evidence type="ECO:0000256" key="10">
    <source>
        <dbReference type="ARBA" id="ARBA00047899"/>
    </source>
</evidence>
<evidence type="ECO:0000256" key="11">
    <source>
        <dbReference type="ARBA" id="ARBA00048679"/>
    </source>
</evidence>
<feature type="compositionally biased region" description="Acidic residues" evidence="12">
    <location>
        <begin position="792"/>
        <end position="802"/>
    </location>
</feature>
<evidence type="ECO:0000256" key="4">
    <source>
        <dbReference type="ARBA" id="ARBA00022527"/>
    </source>
</evidence>
<dbReference type="GO" id="GO:0000147">
    <property type="term" value="P:actin cortical patch assembly"/>
    <property type="evidence" value="ECO:0007669"/>
    <property type="project" value="TreeGrafter"/>
</dbReference>
<evidence type="ECO:0000313" key="14">
    <source>
        <dbReference type="EMBL" id="KAJ5084518.1"/>
    </source>
</evidence>
<keyword evidence="15" id="KW-1185">Reference proteome</keyword>
<dbReference type="Pfam" id="PF00069">
    <property type="entry name" value="Pkinase"/>
    <property type="match status" value="1"/>
</dbReference>
<dbReference type="EMBL" id="JAPMSZ010000011">
    <property type="protein sequence ID" value="KAJ5084518.1"/>
    <property type="molecule type" value="Genomic_DNA"/>
</dbReference>
<feature type="compositionally biased region" description="Basic residues" evidence="12">
    <location>
        <begin position="1011"/>
        <end position="1022"/>
    </location>
</feature>
<name>A0A9W9EMD6_9EURO</name>
<evidence type="ECO:0000259" key="13">
    <source>
        <dbReference type="PROSITE" id="PS50011"/>
    </source>
</evidence>
<dbReference type="FunFam" id="1.10.510.10:FF:000441">
    <property type="entry name" value="Serine/threonine protein kinase"/>
    <property type="match status" value="1"/>
</dbReference>
<dbReference type="InterPro" id="IPR008271">
    <property type="entry name" value="Ser/Thr_kinase_AS"/>
</dbReference>
<dbReference type="PROSITE" id="PS50011">
    <property type="entry name" value="PROTEIN_KINASE_DOM"/>
    <property type="match status" value="1"/>
</dbReference>
<comment type="catalytic activity">
    <reaction evidence="10">
        <text>L-threonyl-[protein] + ATP = O-phospho-L-threonyl-[protein] + ADP + H(+)</text>
        <dbReference type="Rhea" id="RHEA:46608"/>
        <dbReference type="Rhea" id="RHEA-COMP:11060"/>
        <dbReference type="Rhea" id="RHEA-COMP:11605"/>
        <dbReference type="ChEBI" id="CHEBI:15378"/>
        <dbReference type="ChEBI" id="CHEBI:30013"/>
        <dbReference type="ChEBI" id="CHEBI:30616"/>
        <dbReference type="ChEBI" id="CHEBI:61977"/>
        <dbReference type="ChEBI" id="CHEBI:456216"/>
        <dbReference type="EC" id="2.7.11.1"/>
    </reaction>
</comment>
<feature type="domain" description="Protein kinase" evidence="13">
    <location>
        <begin position="46"/>
        <end position="339"/>
    </location>
</feature>
<dbReference type="OrthoDB" id="2018507at2759"/>
<feature type="compositionally biased region" description="Low complexity" evidence="12">
    <location>
        <begin position="601"/>
        <end position="616"/>
    </location>
</feature>
<organism evidence="14 15">
    <name type="scientific">Penicillium alfredii</name>
    <dbReference type="NCBI Taxonomy" id="1506179"/>
    <lineage>
        <taxon>Eukaryota</taxon>
        <taxon>Fungi</taxon>
        <taxon>Dikarya</taxon>
        <taxon>Ascomycota</taxon>
        <taxon>Pezizomycotina</taxon>
        <taxon>Eurotiomycetes</taxon>
        <taxon>Eurotiomycetidae</taxon>
        <taxon>Eurotiales</taxon>
        <taxon>Aspergillaceae</taxon>
        <taxon>Penicillium</taxon>
    </lineage>
</organism>
<keyword evidence="9" id="KW-0067">ATP-binding</keyword>
<evidence type="ECO:0000256" key="2">
    <source>
        <dbReference type="ARBA" id="ARBA00012513"/>
    </source>
</evidence>
<dbReference type="PANTHER" id="PTHR22967">
    <property type="entry name" value="SERINE/THREONINE PROTEIN KINASE"/>
    <property type="match status" value="1"/>
</dbReference>
<feature type="region of interest" description="Disordered" evidence="12">
    <location>
        <begin position="483"/>
        <end position="738"/>
    </location>
</feature>
<dbReference type="GO" id="GO:0004674">
    <property type="term" value="F:protein serine/threonine kinase activity"/>
    <property type="evidence" value="ECO:0007669"/>
    <property type="project" value="UniProtKB-KW"/>
</dbReference>
<dbReference type="GO" id="GO:0007015">
    <property type="term" value="P:actin filament organization"/>
    <property type="evidence" value="ECO:0007669"/>
    <property type="project" value="TreeGrafter"/>
</dbReference>
<dbReference type="SUPFAM" id="SSF56112">
    <property type="entry name" value="Protein kinase-like (PK-like)"/>
    <property type="match status" value="1"/>
</dbReference>
<evidence type="ECO:0000256" key="3">
    <source>
        <dbReference type="ARBA" id="ARBA00022490"/>
    </source>
</evidence>
<feature type="compositionally biased region" description="Basic and acidic residues" evidence="12">
    <location>
        <begin position="700"/>
        <end position="712"/>
    </location>
</feature>
<dbReference type="PROSITE" id="PS00108">
    <property type="entry name" value="PROTEIN_KINASE_ST"/>
    <property type="match status" value="1"/>
</dbReference>
<feature type="compositionally biased region" description="Polar residues" evidence="12">
    <location>
        <begin position="389"/>
        <end position="414"/>
    </location>
</feature>
<evidence type="ECO:0000256" key="5">
    <source>
        <dbReference type="ARBA" id="ARBA00022553"/>
    </source>
</evidence>
<feature type="region of interest" description="Disordered" evidence="12">
    <location>
        <begin position="378"/>
        <end position="435"/>
    </location>
</feature>
<keyword evidence="7" id="KW-0547">Nucleotide-binding</keyword>
<reference evidence="14" key="2">
    <citation type="journal article" date="2023" name="IMA Fungus">
        <title>Comparative genomic study of the Penicillium genus elucidates a diverse pangenome and 15 lateral gene transfer events.</title>
        <authorList>
            <person name="Petersen C."/>
            <person name="Sorensen T."/>
            <person name="Nielsen M.R."/>
            <person name="Sondergaard T.E."/>
            <person name="Sorensen J.L."/>
            <person name="Fitzpatrick D.A."/>
            <person name="Frisvad J.C."/>
            <person name="Nielsen K.L."/>
        </authorList>
    </citation>
    <scope>NUCLEOTIDE SEQUENCE</scope>
    <source>
        <strain evidence="14">IBT 34128</strain>
    </source>
</reference>
<sequence length="1022" mass="111822">MSSSQSYHSHSATSRQFPAYNPVAAVTAPAGTFLPGTKVQVGSHRVVVDKYLSEGGFAHVYVVRLPQPINGSETAVLKRVAVPDKAALASMRTEVETMKKLKGHRHIVKYIDSHASQLRGGGYEVFLLMEYCGGGGLIDFMNTRLQHRLTEPEIIKIFADVAEGVACMHYLKPPLLHRDLKVENVLISRSGGSSCYKLCDFGSSAPPRPAAKSAAEGRLIEDDVQRHTTLQYRSPEMIDVYRKQPIDEKSDIWALGVLLYKLCYYTTPFEEVGQMAILNASFKFPAYPSFSDRLKMLIGKFETDYVNSNSWLITRAASMLKENPQKRPNIYEIVRDACQMQGKEVPIRDVIAPTPTEAPAVGAVFSPPIQETQIIPEIAPMRRGRPGKPQSSQNNSAKPSPSPYRRTTGSSSTDPFAALDGGAARGRRSADELSNRFPTLDQFDILHEKGDKFDFEATAEPKSEEEGLSQRLTNALADEAFAQRPASEAEQKPVVNQPSQASPTRSPNLREVQPGKSAPLYQPTPRRPAIVSTGTMTSPSQTPRLQEPKLSSRPIYRFPAAEQERRPSSQSRVFDEERKASGSHKVPSPPISSLKPEGDPRLLSSDRLSSQSNSARPSMETLRRPSALEVGDPVGRSKSAVAKPRPVSVQPGAKYDLPLDSETTRSSLDLSRMQYEGGAPLRPVRTEVDYERANISSDVDYLRAKEEEESQRKREKRASGGPKHNKRGSLSNLSLSGSKTLLAGRFGEAFRRFEGSNQDKPATPSADEVPQQQSLLGSPEMSDSTEDRLSPDEDFALEDVDRDDISPEMRRELERRRLSQEEKRVANAAAEYRRRVAESGDAGGRGNNDGPRSRAIQNKVQTLFSESSKPVAPKTATGYGRFTEDSPTALQAKQIEPQSPTSGGLPASRTPGPIYSTRQGSMAPPDRREGASAPARLVPTATSSTGYSAGARPAARPAAPPKPKNLRAGAQDPPDRAAAINRATKRTRQAPGTTGKPISAGGSLACLESRWRRRLRSRNTPA</sequence>
<dbReference type="EC" id="2.7.11.1" evidence="2"/>
<dbReference type="PANTHER" id="PTHR22967:SF57">
    <property type="entry name" value="AUXILIN, ISOFORM A-RELATED"/>
    <property type="match status" value="1"/>
</dbReference>
<dbReference type="GeneID" id="81398791"/>
<dbReference type="SMART" id="SM00220">
    <property type="entry name" value="S_TKc"/>
    <property type="match status" value="1"/>
</dbReference>
<dbReference type="AlphaFoldDB" id="A0A9W9EMD6"/>
<evidence type="ECO:0000256" key="9">
    <source>
        <dbReference type="ARBA" id="ARBA00022840"/>
    </source>
</evidence>
<evidence type="ECO:0000256" key="12">
    <source>
        <dbReference type="SAM" id="MobiDB-lite"/>
    </source>
</evidence>
<feature type="compositionally biased region" description="Basic and acidic residues" evidence="12">
    <location>
        <begin position="803"/>
        <end position="838"/>
    </location>
</feature>
<keyword evidence="4" id="KW-0723">Serine/threonine-protein kinase</keyword>
<protein>
    <recommendedName>
        <fullName evidence="2">non-specific serine/threonine protein kinase</fullName>
        <ecNumber evidence="2">2.7.11.1</ecNumber>
    </recommendedName>
</protein>
<comment type="catalytic activity">
    <reaction evidence="11">
        <text>L-seryl-[protein] + ATP = O-phospho-L-seryl-[protein] + ADP + H(+)</text>
        <dbReference type="Rhea" id="RHEA:17989"/>
        <dbReference type="Rhea" id="RHEA-COMP:9863"/>
        <dbReference type="Rhea" id="RHEA-COMP:11604"/>
        <dbReference type="ChEBI" id="CHEBI:15378"/>
        <dbReference type="ChEBI" id="CHEBI:29999"/>
        <dbReference type="ChEBI" id="CHEBI:30616"/>
        <dbReference type="ChEBI" id="CHEBI:83421"/>
        <dbReference type="ChEBI" id="CHEBI:456216"/>
        <dbReference type="EC" id="2.7.11.1"/>
    </reaction>
</comment>
<evidence type="ECO:0000256" key="1">
    <source>
        <dbReference type="ARBA" id="ARBA00004496"/>
    </source>
</evidence>
<feature type="compositionally biased region" description="Basic and acidic residues" evidence="12">
    <location>
        <begin position="562"/>
        <end position="580"/>
    </location>
</feature>
<feature type="region of interest" description="Disordered" evidence="12">
    <location>
        <begin position="752"/>
        <end position="1022"/>
    </location>
</feature>
<evidence type="ECO:0000256" key="8">
    <source>
        <dbReference type="ARBA" id="ARBA00022777"/>
    </source>
</evidence>
<dbReference type="Gene3D" id="1.10.510.10">
    <property type="entry name" value="Transferase(Phosphotransferase) domain 1"/>
    <property type="match status" value="1"/>
</dbReference>
<dbReference type="Proteomes" id="UP001141434">
    <property type="component" value="Unassembled WGS sequence"/>
</dbReference>
<comment type="caution">
    <text evidence="14">The sequence shown here is derived from an EMBL/GenBank/DDBJ whole genome shotgun (WGS) entry which is preliminary data.</text>
</comment>
<feature type="compositionally biased region" description="Polar residues" evidence="12">
    <location>
        <begin position="494"/>
        <end position="507"/>
    </location>
</feature>
<gene>
    <name evidence="14" type="ORF">NUU61_009097</name>
</gene>
<keyword evidence="3" id="KW-0963">Cytoplasm</keyword>
<dbReference type="GO" id="GO:0005737">
    <property type="term" value="C:cytoplasm"/>
    <property type="evidence" value="ECO:0007669"/>
    <property type="project" value="UniProtKB-SubCell"/>
</dbReference>
<evidence type="ECO:0000256" key="7">
    <source>
        <dbReference type="ARBA" id="ARBA00022741"/>
    </source>
</evidence>
<proteinExistence type="predicted"/>
<reference evidence="14" key="1">
    <citation type="submission" date="2022-11" db="EMBL/GenBank/DDBJ databases">
        <authorList>
            <person name="Petersen C."/>
        </authorList>
    </citation>
    <scope>NUCLEOTIDE SEQUENCE</scope>
    <source>
        <strain evidence="14">IBT 34128</strain>
    </source>
</reference>
<accession>A0A9W9EMD6</accession>
<comment type="subcellular location">
    <subcellularLocation>
        <location evidence="1">Cytoplasm</location>
    </subcellularLocation>
</comment>
<feature type="compositionally biased region" description="Polar residues" evidence="12">
    <location>
        <begin position="885"/>
        <end position="902"/>
    </location>
</feature>
<dbReference type="GO" id="GO:0005524">
    <property type="term" value="F:ATP binding"/>
    <property type="evidence" value="ECO:0007669"/>
    <property type="project" value="UniProtKB-KW"/>
</dbReference>
<feature type="compositionally biased region" description="Polar residues" evidence="12">
    <location>
        <begin position="532"/>
        <end position="544"/>
    </location>
</feature>
<evidence type="ECO:0000313" key="15">
    <source>
        <dbReference type="Proteomes" id="UP001141434"/>
    </source>
</evidence>
<feature type="compositionally biased region" description="Polar residues" evidence="12">
    <location>
        <begin position="855"/>
        <end position="868"/>
    </location>
</feature>
<evidence type="ECO:0000256" key="6">
    <source>
        <dbReference type="ARBA" id="ARBA00022679"/>
    </source>
</evidence>
<dbReference type="InterPro" id="IPR011009">
    <property type="entry name" value="Kinase-like_dom_sf"/>
</dbReference>
<dbReference type="InterPro" id="IPR000719">
    <property type="entry name" value="Prot_kinase_dom"/>
</dbReference>
<feature type="compositionally biased region" description="Low complexity" evidence="12">
    <location>
        <begin position="729"/>
        <end position="738"/>
    </location>
</feature>
<dbReference type="RefSeq" id="XP_056507915.1">
    <property type="nucleotide sequence ID" value="XM_056659622.1"/>
</dbReference>
<keyword evidence="6" id="KW-0808">Transferase</keyword>
<keyword evidence="8" id="KW-0418">Kinase</keyword>
<dbReference type="CDD" id="cd14037">
    <property type="entry name" value="STKc_NAK_like"/>
    <property type="match status" value="1"/>
</dbReference>